<dbReference type="RefSeq" id="WP_138544842.1">
    <property type="nucleotide sequence ID" value="NZ_PNCJ01000014.1"/>
</dbReference>
<evidence type="ECO:0000313" key="3">
    <source>
        <dbReference type="Proteomes" id="UP000306719"/>
    </source>
</evidence>
<dbReference type="AlphaFoldDB" id="A0A5S3X1V5"/>
<protein>
    <recommendedName>
        <fullName evidence="4">DUF3592 domain-containing protein</fullName>
    </recommendedName>
</protein>
<organism evidence="2 3">
    <name type="scientific">Pseudoalteromonas rubra</name>
    <dbReference type="NCBI Taxonomy" id="43658"/>
    <lineage>
        <taxon>Bacteria</taxon>
        <taxon>Pseudomonadati</taxon>
        <taxon>Pseudomonadota</taxon>
        <taxon>Gammaproteobacteria</taxon>
        <taxon>Alteromonadales</taxon>
        <taxon>Pseudoalteromonadaceae</taxon>
        <taxon>Pseudoalteromonas</taxon>
    </lineage>
</organism>
<sequence>MKKEPYTSPITEYTDEDDRQQGLANILGIGLLMIILSLFLLDLPDKTSLREVSGQLGEPYVSSTACGKAKCYFIRLNTGSTQMVLHKKTNAPLKPGDNVQLLVKYRADISAYTVYEVNRGGVTLKSYSQFVLENNLWRLFLFIAGLGLCAIAFALRKKPDY</sequence>
<feature type="transmembrane region" description="Helical" evidence="1">
    <location>
        <begin position="136"/>
        <end position="155"/>
    </location>
</feature>
<proteinExistence type="predicted"/>
<evidence type="ECO:0000313" key="2">
    <source>
        <dbReference type="EMBL" id="TMP37641.1"/>
    </source>
</evidence>
<accession>A0A5S3X1V5</accession>
<dbReference type="OrthoDB" id="6312357at2"/>
<feature type="transmembrane region" description="Helical" evidence="1">
    <location>
        <begin position="21"/>
        <end position="41"/>
    </location>
</feature>
<keyword evidence="1" id="KW-0812">Transmembrane</keyword>
<comment type="caution">
    <text evidence="2">The sequence shown here is derived from an EMBL/GenBank/DDBJ whole genome shotgun (WGS) entry which is preliminary data.</text>
</comment>
<dbReference type="EMBL" id="PNCJ01000014">
    <property type="protein sequence ID" value="TMP37641.1"/>
    <property type="molecule type" value="Genomic_DNA"/>
</dbReference>
<name>A0A5S3X1V5_9GAMM</name>
<reference evidence="2 3" key="1">
    <citation type="submission" date="2018-01" db="EMBL/GenBank/DDBJ databases">
        <authorList>
            <person name="Paulsen S."/>
            <person name="Gram L.K."/>
        </authorList>
    </citation>
    <scope>NUCLEOTIDE SEQUENCE [LARGE SCALE GENOMIC DNA]</scope>
    <source>
        <strain evidence="2 3">S2599</strain>
    </source>
</reference>
<evidence type="ECO:0008006" key="4">
    <source>
        <dbReference type="Google" id="ProtNLM"/>
    </source>
</evidence>
<keyword evidence="1" id="KW-0472">Membrane</keyword>
<gene>
    <name evidence="2" type="ORF">CWB98_10720</name>
</gene>
<dbReference type="Proteomes" id="UP000306719">
    <property type="component" value="Unassembled WGS sequence"/>
</dbReference>
<evidence type="ECO:0000256" key="1">
    <source>
        <dbReference type="SAM" id="Phobius"/>
    </source>
</evidence>
<keyword evidence="1" id="KW-1133">Transmembrane helix</keyword>
<reference evidence="3" key="2">
    <citation type="submission" date="2019-06" db="EMBL/GenBank/DDBJ databases">
        <title>Co-occurence of chitin degradation, pigmentation and bioactivity in marine Pseudoalteromonas.</title>
        <authorList>
            <person name="Sonnenschein E.C."/>
            <person name="Bech P.K."/>
        </authorList>
    </citation>
    <scope>NUCLEOTIDE SEQUENCE [LARGE SCALE GENOMIC DNA]</scope>
    <source>
        <strain evidence="3">S2599</strain>
    </source>
</reference>